<sequence length="114" mass="12877">MQLLLPTIILSSISSALAQSVSLYVCEHKDFGGTCSNNLPKDNHCYNLEETNDFLDNQISSYRVSGGCCVFYDQYGCNMRDHLFSATNRQHGKIGSWHNDKISSIKCDKICRFD</sequence>
<dbReference type="EMBL" id="HF935907">
    <property type="protein sequence ID" value="CCX32813.1"/>
    <property type="molecule type" value="Genomic_DNA"/>
</dbReference>
<dbReference type="InterPro" id="IPR011024">
    <property type="entry name" value="G_crystallin-like"/>
</dbReference>
<dbReference type="AlphaFoldDB" id="U4LLM8"/>
<accession>U4LLM8</accession>
<reference evidence="2 3" key="1">
    <citation type="journal article" date="2013" name="PLoS Genet.">
        <title>The genome and development-dependent transcriptomes of Pyronema confluens: a window into fungal evolution.</title>
        <authorList>
            <person name="Traeger S."/>
            <person name="Altegoer F."/>
            <person name="Freitag M."/>
            <person name="Gabaldon T."/>
            <person name="Kempken F."/>
            <person name="Kumar A."/>
            <person name="Marcet-Houben M."/>
            <person name="Poggeler S."/>
            <person name="Stajich J.E."/>
            <person name="Nowrousian M."/>
        </authorList>
    </citation>
    <scope>NUCLEOTIDE SEQUENCE [LARGE SCALE GENOMIC DNA]</scope>
    <source>
        <strain evidence="3">CBS 100304</strain>
        <tissue evidence="2">Vegetative mycelium</tissue>
    </source>
</reference>
<protein>
    <submittedName>
        <fullName evidence="2">Uncharacterized protein</fullName>
    </submittedName>
</protein>
<evidence type="ECO:0000313" key="2">
    <source>
        <dbReference type="EMBL" id="CCX32813.1"/>
    </source>
</evidence>
<feature type="chain" id="PRO_5004651467" evidence="1">
    <location>
        <begin position="19"/>
        <end position="114"/>
    </location>
</feature>
<feature type="signal peptide" evidence="1">
    <location>
        <begin position="1"/>
        <end position="18"/>
    </location>
</feature>
<dbReference type="Gene3D" id="2.60.20.10">
    <property type="entry name" value="Crystallins"/>
    <property type="match status" value="1"/>
</dbReference>
<keyword evidence="1" id="KW-0732">Signal</keyword>
<name>U4LLM8_PYROM</name>
<dbReference type="Proteomes" id="UP000018144">
    <property type="component" value="Unassembled WGS sequence"/>
</dbReference>
<organism evidence="2 3">
    <name type="scientific">Pyronema omphalodes (strain CBS 100304)</name>
    <name type="common">Pyronema confluens</name>
    <dbReference type="NCBI Taxonomy" id="1076935"/>
    <lineage>
        <taxon>Eukaryota</taxon>
        <taxon>Fungi</taxon>
        <taxon>Dikarya</taxon>
        <taxon>Ascomycota</taxon>
        <taxon>Pezizomycotina</taxon>
        <taxon>Pezizomycetes</taxon>
        <taxon>Pezizales</taxon>
        <taxon>Pyronemataceae</taxon>
        <taxon>Pyronema</taxon>
    </lineage>
</organism>
<dbReference type="SUPFAM" id="SSF49695">
    <property type="entry name" value="gamma-Crystallin-like"/>
    <property type="match status" value="1"/>
</dbReference>
<dbReference type="OrthoDB" id="2910287at2759"/>
<evidence type="ECO:0000313" key="3">
    <source>
        <dbReference type="Proteomes" id="UP000018144"/>
    </source>
</evidence>
<gene>
    <name evidence="2" type="ORF">PCON_13664</name>
</gene>
<proteinExistence type="predicted"/>
<keyword evidence="3" id="KW-1185">Reference proteome</keyword>
<evidence type="ECO:0000256" key="1">
    <source>
        <dbReference type="SAM" id="SignalP"/>
    </source>
</evidence>